<reference evidence="3" key="1">
    <citation type="journal article" date="2019" name="Int. J. Syst. Evol. Microbiol.">
        <title>The Global Catalogue of Microorganisms (GCM) 10K type strain sequencing project: providing services to taxonomists for standard genome sequencing and annotation.</title>
        <authorList>
            <consortium name="The Broad Institute Genomics Platform"/>
            <consortium name="The Broad Institute Genome Sequencing Center for Infectious Disease"/>
            <person name="Wu L."/>
            <person name="Ma J."/>
        </authorList>
    </citation>
    <scope>NUCLEOTIDE SEQUENCE [LARGE SCALE GENOMIC DNA]</scope>
    <source>
        <strain evidence="3">CGMCC 1.15341</strain>
    </source>
</reference>
<feature type="transmembrane region" description="Helical" evidence="1">
    <location>
        <begin position="349"/>
        <end position="368"/>
    </location>
</feature>
<protein>
    <recommendedName>
        <fullName evidence="4">HupE/UreJ protein</fullName>
    </recommendedName>
</protein>
<keyword evidence="1" id="KW-0472">Membrane</keyword>
<evidence type="ECO:0000313" key="3">
    <source>
        <dbReference type="Proteomes" id="UP000629025"/>
    </source>
</evidence>
<keyword evidence="1" id="KW-1133">Transmembrane helix</keyword>
<dbReference type="Pfam" id="PF13795">
    <property type="entry name" value="HupE_UreJ_2"/>
    <property type="match status" value="1"/>
</dbReference>
<keyword evidence="3" id="KW-1185">Reference proteome</keyword>
<evidence type="ECO:0000256" key="1">
    <source>
        <dbReference type="SAM" id="Phobius"/>
    </source>
</evidence>
<dbReference type="RefSeq" id="WP_188745127.1">
    <property type="nucleotide sequence ID" value="NZ_BMIJ01000001.1"/>
</dbReference>
<proteinExistence type="predicted"/>
<comment type="caution">
    <text evidence="2">The sequence shown here is derived from an EMBL/GenBank/DDBJ whole genome shotgun (WGS) entry which is preliminary data.</text>
</comment>
<organism evidence="2 3">
    <name type="scientific">Marinobacterium zhoushanense</name>
    <dbReference type="NCBI Taxonomy" id="1679163"/>
    <lineage>
        <taxon>Bacteria</taxon>
        <taxon>Pseudomonadati</taxon>
        <taxon>Pseudomonadota</taxon>
        <taxon>Gammaproteobacteria</taxon>
        <taxon>Oceanospirillales</taxon>
        <taxon>Oceanospirillaceae</taxon>
        <taxon>Marinobacterium</taxon>
    </lineage>
</organism>
<feature type="transmembrane region" description="Helical" evidence="1">
    <location>
        <begin position="225"/>
        <end position="245"/>
    </location>
</feature>
<keyword evidence="1" id="KW-0812">Transmembrane</keyword>
<sequence>MNLVYRMVLILGITLFPLSAQAHFQNFLARIIYLTEESGDTLIYARIPLASLLLEQDWQPGAGSDLPPYTRANDKQQPVLALETLAANDALLRQHANRYLQIGLYSGNAVDTQLEAARIQPISSRSPFGYLPSIAQALTQSLQLPASTMLLEEAVIDLKLRLPDVAPGQIRQIATPTDEWPTIRNRSINIVTTPSGKISSTGPLELVLAVPPSHLAILSSQLESGIHHVLLGIDHLLFMCVLVIGARHWRRVIHNSLMFTLGHSLTLGLVAFGFINLPSLGVPLIEVLIALSILYGFGRLLMRPGGHGLPLWQVGLIGLLHGLGFANVLEQATGFSASQLTLHWLGFNLGIEIGQILVFTLLACVLSAIQRRGLLSPKGLTVLVAFPSLTLSALWTVQRSWEWIDTLTRA</sequence>
<dbReference type="EMBL" id="BMIJ01000001">
    <property type="protein sequence ID" value="GGB78939.1"/>
    <property type="molecule type" value="Genomic_DNA"/>
</dbReference>
<gene>
    <name evidence="2" type="ORF">GCM10011352_00700</name>
</gene>
<evidence type="ECO:0008006" key="4">
    <source>
        <dbReference type="Google" id="ProtNLM"/>
    </source>
</evidence>
<feature type="transmembrane region" description="Helical" evidence="1">
    <location>
        <begin position="309"/>
        <end position="329"/>
    </location>
</feature>
<feature type="transmembrane region" description="Helical" evidence="1">
    <location>
        <begin position="257"/>
        <end position="275"/>
    </location>
</feature>
<feature type="transmembrane region" description="Helical" evidence="1">
    <location>
        <begin position="380"/>
        <end position="397"/>
    </location>
</feature>
<accession>A0ABQ1JVD5</accession>
<evidence type="ECO:0000313" key="2">
    <source>
        <dbReference type="EMBL" id="GGB78939.1"/>
    </source>
</evidence>
<name>A0ABQ1JVD5_9GAMM</name>
<dbReference type="InterPro" id="IPR032809">
    <property type="entry name" value="Put_HupE_UreJ"/>
</dbReference>
<feature type="transmembrane region" description="Helical" evidence="1">
    <location>
        <begin position="281"/>
        <end position="302"/>
    </location>
</feature>
<dbReference type="Proteomes" id="UP000629025">
    <property type="component" value="Unassembled WGS sequence"/>
</dbReference>